<keyword evidence="2" id="KW-1185">Reference proteome</keyword>
<evidence type="ECO:0000313" key="1">
    <source>
        <dbReference type="EMBL" id="KAF6039900.1"/>
    </source>
</evidence>
<dbReference type="AlphaFoldDB" id="A0A7J7KNY5"/>
<proteinExistence type="predicted"/>
<protein>
    <submittedName>
        <fullName evidence="1">Uncharacterized protein</fullName>
    </submittedName>
</protein>
<gene>
    <name evidence="1" type="ORF">EB796_001752</name>
</gene>
<comment type="caution">
    <text evidence="1">The sequence shown here is derived from an EMBL/GenBank/DDBJ whole genome shotgun (WGS) entry which is preliminary data.</text>
</comment>
<dbReference type="EMBL" id="VXIV02000200">
    <property type="protein sequence ID" value="KAF6039900.1"/>
    <property type="molecule type" value="Genomic_DNA"/>
</dbReference>
<accession>A0A7J7KNY5</accession>
<sequence length="80" mass="8776">MNKETLSQHYNLDLDSLFAAGGVSNPTPAVSTVLLRSFSVKSQLFTNKLSNKRASLPPTLPTACQIQLSQPFHGRHLLLQ</sequence>
<organism evidence="1 2">
    <name type="scientific">Bugula neritina</name>
    <name type="common">Brown bryozoan</name>
    <name type="synonym">Sertularia neritina</name>
    <dbReference type="NCBI Taxonomy" id="10212"/>
    <lineage>
        <taxon>Eukaryota</taxon>
        <taxon>Metazoa</taxon>
        <taxon>Spiralia</taxon>
        <taxon>Lophotrochozoa</taxon>
        <taxon>Bryozoa</taxon>
        <taxon>Gymnolaemata</taxon>
        <taxon>Cheilostomatida</taxon>
        <taxon>Flustrina</taxon>
        <taxon>Buguloidea</taxon>
        <taxon>Bugulidae</taxon>
        <taxon>Bugula</taxon>
    </lineage>
</organism>
<dbReference type="Proteomes" id="UP000593567">
    <property type="component" value="Unassembled WGS sequence"/>
</dbReference>
<reference evidence="1" key="1">
    <citation type="submission" date="2020-06" db="EMBL/GenBank/DDBJ databases">
        <title>Draft genome of Bugula neritina, a colonial animal packing powerful symbionts and potential medicines.</title>
        <authorList>
            <person name="Rayko M."/>
        </authorList>
    </citation>
    <scope>NUCLEOTIDE SEQUENCE [LARGE SCALE GENOMIC DNA]</scope>
    <source>
        <strain evidence="1">Kwan_BN1</strain>
    </source>
</reference>
<name>A0A7J7KNY5_BUGNE</name>
<evidence type="ECO:0000313" key="2">
    <source>
        <dbReference type="Proteomes" id="UP000593567"/>
    </source>
</evidence>